<gene>
    <name evidence="1" type="ORF">BBV17_28465</name>
</gene>
<evidence type="ECO:0000313" key="1">
    <source>
        <dbReference type="EMBL" id="OHX41335.1"/>
    </source>
</evidence>
<evidence type="ECO:0000313" key="2">
    <source>
        <dbReference type="Proteomes" id="UP000180194"/>
    </source>
</evidence>
<comment type="caution">
    <text evidence="1">The sequence shown here is derived from an EMBL/GenBank/DDBJ whole genome shotgun (WGS) entry which is preliminary data.</text>
</comment>
<organism evidence="1 2">
    <name type="scientific">Cytobacillus oceanisediminis</name>
    <dbReference type="NCBI Taxonomy" id="665099"/>
    <lineage>
        <taxon>Bacteria</taxon>
        <taxon>Bacillati</taxon>
        <taxon>Bacillota</taxon>
        <taxon>Bacilli</taxon>
        <taxon>Bacillales</taxon>
        <taxon>Bacillaceae</taxon>
        <taxon>Cytobacillus</taxon>
    </lineage>
</organism>
<sequence>MYALNESKLTYKEGYPLKSELKEQADCSCCHNQAINMIEHLPIEQDTQWSLCKTHLKKLLTHSLSPKEFHQLYKKYGDVYLLHDDFYDPETGIAFQPIE</sequence>
<protein>
    <submittedName>
        <fullName evidence="1">Uncharacterized protein</fullName>
    </submittedName>
</protein>
<reference evidence="1 2" key="1">
    <citation type="submission" date="2016-07" db="EMBL/GenBank/DDBJ databases">
        <title>Bacillus oceanisediminis whole genome.</title>
        <authorList>
            <person name="Pal Y."/>
            <person name="Verma A."/>
            <person name="Mual P."/>
            <person name="Srinivasan K."/>
        </authorList>
    </citation>
    <scope>NUCLEOTIDE SEQUENCE [LARGE SCALE GENOMIC DNA]</scope>
    <source>
        <strain evidence="1 2">Bhandara28</strain>
    </source>
</reference>
<proteinExistence type="predicted"/>
<dbReference type="Proteomes" id="UP000180194">
    <property type="component" value="Unassembled WGS sequence"/>
</dbReference>
<keyword evidence="2" id="KW-1185">Reference proteome</keyword>
<accession>A0ABX3CJT3</accession>
<dbReference type="RefSeq" id="WP_071159806.1">
    <property type="nucleotide sequence ID" value="NZ_MBRJ01000059.1"/>
</dbReference>
<name>A0ABX3CJT3_9BACI</name>
<dbReference type="EMBL" id="MBRJ01000059">
    <property type="protein sequence ID" value="OHX41335.1"/>
    <property type="molecule type" value="Genomic_DNA"/>
</dbReference>